<gene>
    <name evidence="4" type="ORF">V6N11_028184</name>
</gene>
<evidence type="ECO:0000313" key="5">
    <source>
        <dbReference type="Proteomes" id="UP001396334"/>
    </source>
</evidence>
<reference evidence="4 5" key="1">
    <citation type="journal article" date="2024" name="G3 (Bethesda)">
        <title>Genome assembly of Hibiscus sabdariffa L. provides insights into metabolisms of medicinal natural products.</title>
        <authorList>
            <person name="Kim T."/>
        </authorList>
    </citation>
    <scope>NUCLEOTIDE SEQUENCE [LARGE SCALE GENOMIC DNA]</scope>
    <source>
        <strain evidence="4">TK-2024</strain>
        <tissue evidence="4">Old leaves</tissue>
    </source>
</reference>
<proteinExistence type="predicted"/>
<dbReference type="Gene3D" id="2.60.120.330">
    <property type="entry name" value="B-lactam Antibiotic, Isopenicillin N Synthase, Chain"/>
    <property type="match status" value="1"/>
</dbReference>
<keyword evidence="2" id="KW-0408">Iron</keyword>
<dbReference type="Proteomes" id="UP001396334">
    <property type="component" value="Unassembled WGS sequence"/>
</dbReference>
<evidence type="ECO:0000256" key="2">
    <source>
        <dbReference type="ARBA" id="ARBA00023004"/>
    </source>
</evidence>
<protein>
    <recommendedName>
        <fullName evidence="3">Non-haem dioxygenase N-terminal domain-containing protein</fullName>
    </recommendedName>
</protein>
<evidence type="ECO:0000259" key="3">
    <source>
        <dbReference type="Pfam" id="PF14226"/>
    </source>
</evidence>
<feature type="domain" description="Non-haem dioxygenase N-terminal" evidence="3">
    <location>
        <begin position="6"/>
        <end position="64"/>
    </location>
</feature>
<dbReference type="InterPro" id="IPR027443">
    <property type="entry name" value="IPNS-like_sf"/>
</dbReference>
<sequence length="87" mass="9884">MEMGGLPVIDFSNQHLKPGSPDWDSVRTQVRQALEEYGCFEALYKKASSELRKAVFEGLEKLFRVAIRNQNEECVGQSLSCLYRTPS</sequence>
<comment type="caution">
    <text evidence="4">The sequence shown here is derived from an EMBL/GenBank/DDBJ whole genome shotgun (WGS) entry which is preliminary data.</text>
</comment>
<dbReference type="Pfam" id="PF14226">
    <property type="entry name" value="DIOX_N"/>
    <property type="match status" value="1"/>
</dbReference>
<accession>A0ABR2N6K6</accession>
<name>A0ABR2N6K6_9ROSI</name>
<dbReference type="InterPro" id="IPR026992">
    <property type="entry name" value="DIOX_N"/>
</dbReference>
<keyword evidence="1" id="KW-0479">Metal-binding</keyword>
<evidence type="ECO:0000256" key="1">
    <source>
        <dbReference type="ARBA" id="ARBA00022723"/>
    </source>
</evidence>
<dbReference type="EMBL" id="JBBPBN010000240">
    <property type="protein sequence ID" value="KAK8971798.1"/>
    <property type="molecule type" value="Genomic_DNA"/>
</dbReference>
<evidence type="ECO:0000313" key="4">
    <source>
        <dbReference type="EMBL" id="KAK8971798.1"/>
    </source>
</evidence>
<organism evidence="4 5">
    <name type="scientific">Hibiscus sabdariffa</name>
    <name type="common">roselle</name>
    <dbReference type="NCBI Taxonomy" id="183260"/>
    <lineage>
        <taxon>Eukaryota</taxon>
        <taxon>Viridiplantae</taxon>
        <taxon>Streptophyta</taxon>
        <taxon>Embryophyta</taxon>
        <taxon>Tracheophyta</taxon>
        <taxon>Spermatophyta</taxon>
        <taxon>Magnoliopsida</taxon>
        <taxon>eudicotyledons</taxon>
        <taxon>Gunneridae</taxon>
        <taxon>Pentapetalae</taxon>
        <taxon>rosids</taxon>
        <taxon>malvids</taxon>
        <taxon>Malvales</taxon>
        <taxon>Malvaceae</taxon>
        <taxon>Malvoideae</taxon>
        <taxon>Hibiscus</taxon>
    </lineage>
</organism>
<dbReference type="SUPFAM" id="SSF51197">
    <property type="entry name" value="Clavaminate synthase-like"/>
    <property type="match status" value="1"/>
</dbReference>
<keyword evidence="5" id="KW-1185">Reference proteome</keyword>